<dbReference type="PATRIC" id="fig|1261.5.peg.162"/>
<comment type="caution">
    <text evidence="1">The sequence shown here is derived from an EMBL/GenBank/DDBJ whole genome shotgun (WGS) entry which is preliminary data.</text>
</comment>
<dbReference type="EMBL" id="LSQZ01000004">
    <property type="protein sequence ID" value="KXI14638.1"/>
    <property type="molecule type" value="Genomic_DNA"/>
</dbReference>
<proteinExistence type="predicted"/>
<reference evidence="1 2" key="1">
    <citation type="submission" date="2016-02" db="EMBL/GenBank/DDBJ databases">
        <authorList>
            <person name="Wen L."/>
            <person name="He K."/>
            <person name="Yang H."/>
        </authorList>
    </citation>
    <scope>NUCLEOTIDE SEQUENCE [LARGE SCALE GENOMIC DNA]</scope>
    <source>
        <strain evidence="1 2">MJR8628A</strain>
    </source>
</reference>
<accession>A0A135YZ12</accession>
<dbReference type="STRING" id="1261.HMPREF3195_00159"/>
<evidence type="ECO:0000313" key="2">
    <source>
        <dbReference type="Proteomes" id="UP000070326"/>
    </source>
</evidence>
<name>A0A135YZ12_9FIRM</name>
<protein>
    <submittedName>
        <fullName evidence="1">Uncharacterized protein</fullName>
    </submittedName>
</protein>
<sequence length="78" mass="8974">MGLMLDGDYTAKDRCKFCDSCLVAIKITDKGYLVQCEKCGVISETSQVVKNNSKPSRMAKVRKLKNKYYDMEVDYENY</sequence>
<organism evidence="1 2">
    <name type="scientific">Peptostreptococcus anaerobius</name>
    <dbReference type="NCBI Taxonomy" id="1261"/>
    <lineage>
        <taxon>Bacteria</taxon>
        <taxon>Bacillati</taxon>
        <taxon>Bacillota</taxon>
        <taxon>Clostridia</taxon>
        <taxon>Peptostreptococcales</taxon>
        <taxon>Peptostreptococcaceae</taxon>
        <taxon>Peptostreptococcus</taxon>
    </lineage>
</organism>
<gene>
    <name evidence="1" type="ORF">HMPREF3195_00159</name>
</gene>
<evidence type="ECO:0000313" key="1">
    <source>
        <dbReference type="EMBL" id="KXI14638.1"/>
    </source>
</evidence>
<dbReference type="Proteomes" id="UP000070326">
    <property type="component" value="Unassembled WGS sequence"/>
</dbReference>
<dbReference type="AlphaFoldDB" id="A0A135YZ12"/>